<gene>
    <name evidence="1" type="ORF">V6N11_028353</name>
</gene>
<name>A0ABR2NQA5_9ROSI</name>
<organism evidence="1 2">
    <name type="scientific">Hibiscus sabdariffa</name>
    <name type="common">roselle</name>
    <dbReference type="NCBI Taxonomy" id="183260"/>
    <lineage>
        <taxon>Eukaryota</taxon>
        <taxon>Viridiplantae</taxon>
        <taxon>Streptophyta</taxon>
        <taxon>Embryophyta</taxon>
        <taxon>Tracheophyta</taxon>
        <taxon>Spermatophyta</taxon>
        <taxon>Magnoliopsida</taxon>
        <taxon>eudicotyledons</taxon>
        <taxon>Gunneridae</taxon>
        <taxon>Pentapetalae</taxon>
        <taxon>rosids</taxon>
        <taxon>malvids</taxon>
        <taxon>Malvales</taxon>
        <taxon>Malvaceae</taxon>
        <taxon>Malvoideae</taxon>
        <taxon>Hibiscus</taxon>
    </lineage>
</organism>
<evidence type="ECO:0000313" key="1">
    <source>
        <dbReference type="EMBL" id="KAK8978350.1"/>
    </source>
</evidence>
<keyword evidence="2" id="KW-1185">Reference proteome</keyword>
<sequence length="319" mass="36268">MNDGEGVQLFWFVGFDNILNLRYINFNTKFLLKEDVLFAKLTSIISLPDELRLKTLQELPPYLWRLDASGCTSLEKVSFTDHNFNSFHSLHDSDDAPQEEHISMLFSNCRSLNQDSIKNISANAILQIQSLSQRWIRREGISREEPILDSLLCCFPGNEVSANEFEHRSENSWLNLKISPIGSSRSKFLVFCIGLVADLTLAKRNVAFFGKYQLTAASGEKLAGVCMVAETLHRANHGNGDHVFILFSKYMIRIDKDYEEASFEFNAENDDGEEFKLKKCGVHVFYVDAESYTITEMRHGDERRFGNGGEEGPTCHPNA</sequence>
<dbReference type="Proteomes" id="UP001396334">
    <property type="component" value="Unassembled WGS sequence"/>
</dbReference>
<dbReference type="EMBL" id="JBBPBN010000113">
    <property type="protein sequence ID" value="KAK8978350.1"/>
    <property type="molecule type" value="Genomic_DNA"/>
</dbReference>
<accession>A0ABR2NQA5</accession>
<evidence type="ECO:0000313" key="2">
    <source>
        <dbReference type="Proteomes" id="UP001396334"/>
    </source>
</evidence>
<proteinExistence type="predicted"/>
<reference evidence="1 2" key="1">
    <citation type="journal article" date="2024" name="G3 (Bethesda)">
        <title>Genome assembly of Hibiscus sabdariffa L. provides insights into metabolisms of medicinal natural products.</title>
        <authorList>
            <person name="Kim T."/>
        </authorList>
    </citation>
    <scope>NUCLEOTIDE SEQUENCE [LARGE SCALE GENOMIC DNA]</scope>
    <source>
        <strain evidence="1">TK-2024</strain>
        <tissue evidence="1">Old leaves</tissue>
    </source>
</reference>
<protein>
    <submittedName>
        <fullName evidence="1">Uncharacterized protein</fullName>
    </submittedName>
</protein>
<comment type="caution">
    <text evidence="1">The sequence shown here is derived from an EMBL/GenBank/DDBJ whole genome shotgun (WGS) entry which is preliminary data.</text>
</comment>